<keyword evidence="2" id="KW-0805">Transcription regulation</keyword>
<gene>
    <name evidence="6" type="ORF">D1781_14425</name>
</gene>
<dbReference type="FunFam" id="1.10.10.10:FF:000001">
    <property type="entry name" value="LysR family transcriptional regulator"/>
    <property type="match status" value="1"/>
</dbReference>
<dbReference type="PANTHER" id="PTHR30346:SF0">
    <property type="entry name" value="HCA OPERON TRANSCRIPTIONAL ACTIVATOR HCAR"/>
    <property type="match status" value="1"/>
</dbReference>
<dbReference type="EMBL" id="QXTG01000002">
    <property type="protein sequence ID" value="RIX28979.1"/>
    <property type="molecule type" value="Genomic_DNA"/>
</dbReference>
<dbReference type="InterPro" id="IPR036390">
    <property type="entry name" value="WH_DNA-bd_sf"/>
</dbReference>
<evidence type="ECO:0000256" key="2">
    <source>
        <dbReference type="ARBA" id="ARBA00023015"/>
    </source>
</evidence>
<dbReference type="Gene3D" id="1.10.10.10">
    <property type="entry name" value="Winged helix-like DNA-binding domain superfamily/Winged helix DNA-binding domain"/>
    <property type="match status" value="1"/>
</dbReference>
<dbReference type="InterPro" id="IPR036388">
    <property type="entry name" value="WH-like_DNA-bd_sf"/>
</dbReference>
<protein>
    <submittedName>
        <fullName evidence="6">LysR family transcriptional regulator</fullName>
    </submittedName>
</protein>
<dbReference type="PRINTS" id="PR00039">
    <property type="entry name" value="HTHLYSR"/>
</dbReference>
<dbReference type="InterPro" id="IPR005119">
    <property type="entry name" value="LysR_subst-bd"/>
</dbReference>
<organism evidence="6 7">
    <name type="scientific">Amnibacterium setariae</name>
    <dbReference type="NCBI Taxonomy" id="2306585"/>
    <lineage>
        <taxon>Bacteria</taxon>
        <taxon>Bacillati</taxon>
        <taxon>Actinomycetota</taxon>
        <taxon>Actinomycetes</taxon>
        <taxon>Micrococcales</taxon>
        <taxon>Microbacteriaceae</taxon>
        <taxon>Amnibacterium</taxon>
    </lineage>
</organism>
<dbReference type="Proteomes" id="UP000265742">
    <property type="component" value="Unassembled WGS sequence"/>
</dbReference>
<evidence type="ECO:0000259" key="5">
    <source>
        <dbReference type="PROSITE" id="PS50931"/>
    </source>
</evidence>
<dbReference type="SUPFAM" id="SSF46785">
    <property type="entry name" value="Winged helix' DNA-binding domain"/>
    <property type="match status" value="1"/>
</dbReference>
<dbReference type="AlphaFoldDB" id="A0A3A1TYV2"/>
<comment type="caution">
    <text evidence="6">The sequence shown here is derived from an EMBL/GenBank/DDBJ whole genome shotgun (WGS) entry which is preliminary data.</text>
</comment>
<dbReference type="Gene3D" id="3.40.190.10">
    <property type="entry name" value="Periplasmic binding protein-like II"/>
    <property type="match status" value="2"/>
</dbReference>
<dbReference type="PROSITE" id="PS50931">
    <property type="entry name" value="HTH_LYSR"/>
    <property type="match status" value="1"/>
</dbReference>
<sequence>MPDGYERPWQARRVHRDLDLRKLRYFTVVADELNFGRAAEVLMIAQPVLSRQIRALEDELGVRLFVRDTRGTELTEHGRLLRTEAEGLLASAAAVRRRIAIAARGEASFTVAFMPGLVVSDAVLAFRRACPDVTIEVVRTGWDDQVRVLHDGRADVSYLRRPFDAAGLSTEPLFAEPRVVVLPTDHALAAASGVLMDDLAEEHLLQDPAAVPEWAGVAAEMRRGRGGSRSPSRTVEEKLELVAVRQGIAILPLSTARFYRRPDVRYVPVTDLPPTAVHLGWAQGRESRLLDAFVAAARVVGRPAA</sequence>
<comment type="similarity">
    <text evidence="1">Belongs to the LysR transcriptional regulatory family.</text>
</comment>
<evidence type="ECO:0000256" key="4">
    <source>
        <dbReference type="ARBA" id="ARBA00023163"/>
    </source>
</evidence>
<name>A0A3A1TYV2_9MICO</name>
<accession>A0A3A1TYV2</accession>
<evidence type="ECO:0000256" key="3">
    <source>
        <dbReference type="ARBA" id="ARBA00023125"/>
    </source>
</evidence>
<dbReference type="Pfam" id="PF03466">
    <property type="entry name" value="LysR_substrate"/>
    <property type="match status" value="1"/>
</dbReference>
<reference evidence="7" key="1">
    <citation type="submission" date="2018-09" db="EMBL/GenBank/DDBJ databases">
        <authorList>
            <person name="Kim I."/>
        </authorList>
    </citation>
    <scope>NUCLEOTIDE SEQUENCE [LARGE SCALE GENOMIC DNA]</scope>
    <source>
        <strain evidence="7">DD4a</strain>
    </source>
</reference>
<dbReference type="PANTHER" id="PTHR30346">
    <property type="entry name" value="TRANSCRIPTIONAL DUAL REGULATOR HCAR-RELATED"/>
    <property type="match status" value="1"/>
</dbReference>
<dbReference type="GO" id="GO:0003677">
    <property type="term" value="F:DNA binding"/>
    <property type="evidence" value="ECO:0007669"/>
    <property type="project" value="UniProtKB-KW"/>
</dbReference>
<keyword evidence="3" id="KW-0238">DNA-binding</keyword>
<keyword evidence="7" id="KW-1185">Reference proteome</keyword>
<feature type="domain" description="HTH lysR-type" evidence="5">
    <location>
        <begin position="18"/>
        <end position="75"/>
    </location>
</feature>
<evidence type="ECO:0000313" key="7">
    <source>
        <dbReference type="Proteomes" id="UP000265742"/>
    </source>
</evidence>
<dbReference type="InterPro" id="IPR000847">
    <property type="entry name" value="LysR_HTH_N"/>
</dbReference>
<proteinExistence type="inferred from homology"/>
<dbReference type="OrthoDB" id="3636008at2"/>
<keyword evidence="4" id="KW-0804">Transcription</keyword>
<dbReference type="Pfam" id="PF00126">
    <property type="entry name" value="HTH_1"/>
    <property type="match status" value="1"/>
</dbReference>
<dbReference type="GO" id="GO:0032993">
    <property type="term" value="C:protein-DNA complex"/>
    <property type="evidence" value="ECO:0007669"/>
    <property type="project" value="TreeGrafter"/>
</dbReference>
<evidence type="ECO:0000256" key="1">
    <source>
        <dbReference type="ARBA" id="ARBA00009437"/>
    </source>
</evidence>
<evidence type="ECO:0000313" key="6">
    <source>
        <dbReference type="EMBL" id="RIX28979.1"/>
    </source>
</evidence>
<dbReference type="GO" id="GO:0003700">
    <property type="term" value="F:DNA-binding transcription factor activity"/>
    <property type="evidence" value="ECO:0007669"/>
    <property type="project" value="InterPro"/>
</dbReference>
<dbReference type="SUPFAM" id="SSF53850">
    <property type="entry name" value="Periplasmic binding protein-like II"/>
    <property type="match status" value="1"/>
</dbReference>
<dbReference type="CDD" id="cd08414">
    <property type="entry name" value="PBP2_LTTR_aromatics_like"/>
    <property type="match status" value="1"/>
</dbReference>